<dbReference type="RefSeq" id="WP_077840056.1">
    <property type="nucleotide sequence ID" value="NZ_JABTAE010000001.1"/>
</dbReference>
<evidence type="ECO:0000313" key="2">
    <source>
        <dbReference type="Proteomes" id="UP000190973"/>
    </source>
</evidence>
<dbReference type="EMBL" id="LZZI01000084">
    <property type="protein sequence ID" value="OOM59022.1"/>
    <property type="molecule type" value="Genomic_DNA"/>
</dbReference>
<gene>
    <name evidence="1" type="ORF">CLBCK_36970</name>
</gene>
<sequence length="113" mass="13431">MKVVQRNVKREDIVNQQGFMKWFKINKENNEILLLINEAQTTETGEIVNVIKYKENFGRISIDSAEYGQKFFEDHKQYDPRIFIRQSAGNLYIEYAIDNWGADEEGLYINFKE</sequence>
<organism evidence="1 2">
    <name type="scientific">Clostridium beijerinckii</name>
    <name type="common">Clostridium MP</name>
    <dbReference type="NCBI Taxonomy" id="1520"/>
    <lineage>
        <taxon>Bacteria</taxon>
        <taxon>Bacillati</taxon>
        <taxon>Bacillota</taxon>
        <taxon>Clostridia</taxon>
        <taxon>Eubacteriales</taxon>
        <taxon>Clostridiaceae</taxon>
        <taxon>Clostridium</taxon>
    </lineage>
</organism>
<dbReference type="AlphaFoldDB" id="A0A1S8S0P9"/>
<proteinExistence type="predicted"/>
<evidence type="ECO:0000313" key="1">
    <source>
        <dbReference type="EMBL" id="OOM59022.1"/>
    </source>
</evidence>
<reference evidence="1 2" key="1">
    <citation type="submission" date="2016-05" db="EMBL/GenBank/DDBJ databases">
        <title>Microbial solvent formation.</title>
        <authorList>
            <person name="Poehlein A."/>
            <person name="Montoya Solano J.D."/>
            <person name="Flitsch S."/>
            <person name="Krabben P."/>
            <person name="Duerre P."/>
            <person name="Daniel R."/>
        </authorList>
    </citation>
    <scope>NUCLEOTIDE SEQUENCE [LARGE SCALE GENOMIC DNA]</scope>
    <source>
        <strain evidence="1 2">DSM 53</strain>
    </source>
</reference>
<dbReference type="Proteomes" id="UP000190973">
    <property type="component" value="Unassembled WGS sequence"/>
</dbReference>
<accession>A0A1S8S0P9</accession>
<comment type="caution">
    <text evidence="1">The sequence shown here is derived from an EMBL/GenBank/DDBJ whole genome shotgun (WGS) entry which is preliminary data.</text>
</comment>
<name>A0A1S8S0P9_CLOBE</name>
<protein>
    <submittedName>
        <fullName evidence="1">Uncharacterized protein</fullName>
    </submittedName>
</protein>